<dbReference type="OrthoDB" id="5419315at2759"/>
<protein>
    <recommendedName>
        <fullName evidence="10">(S)-3-amino-2-methylpropionate transaminase</fullName>
        <ecNumber evidence="4">2.6.1.19</ecNumber>
        <ecNumber evidence="3">2.6.1.22</ecNumber>
    </recommendedName>
    <alternativeName>
        <fullName evidence="11">GABA aminotransferase</fullName>
    </alternativeName>
    <alternativeName>
        <fullName evidence="9">Gamma-amino-N-butyrate transaminase</fullName>
    </alternativeName>
    <alternativeName>
        <fullName evidence="8">L-AIBAT</fullName>
    </alternativeName>
</protein>
<comment type="caution">
    <text evidence="13">The sequence shown here is derived from an EMBL/GenBank/DDBJ whole genome shotgun (WGS) entry which is preliminary data.</text>
</comment>
<keyword evidence="6" id="KW-0808">Transferase</keyword>
<dbReference type="EC" id="2.6.1.19" evidence="4"/>
<dbReference type="SUPFAM" id="SSF53383">
    <property type="entry name" value="PLP-dependent transferases"/>
    <property type="match status" value="1"/>
</dbReference>
<dbReference type="InterPro" id="IPR005814">
    <property type="entry name" value="Aminotrans_3"/>
</dbReference>
<dbReference type="PIRSF" id="PIRSF000521">
    <property type="entry name" value="Transaminase_4ab_Lys_Orn"/>
    <property type="match status" value="1"/>
</dbReference>
<dbReference type="CDD" id="cd00610">
    <property type="entry name" value="OAT_like"/>
    <property type="match status" value="1"/>
</dbReference>
<dbReference type="InterPro" id="IPR015424">
    <property type="entry name" value="PyrdxlP-dep_Trfase"/>
</dbReference>
<dbReference type="EC" id="2.6.1.22" evidence="3"/>
<evidence type="ECO:0000256" key="4">
    <source>
        <dbReference type="ARBA" id="ARBA00012912"/>
    </source>
</evidence>
<keyword evidence="5" id="KW-0032">Aminotransferase</keyword>
<dbReference type="GO" id="GO:0034386">
    <property type="term" value="F:4-aminobutyrate:2-oxoglutarate transaminase activity"/>
    <property type="evidence" value="ECO:0007669"/>
    <property type="project" value="UniProtKB-EC"/>
</dbReference>
<dbReference type="InterPro" id="IPR004631">
    <property type="entry name" value="4NH2But_aminotransferase_euk"/>
</dbReference>
<dbReference type="PANTHER" id="PTHR43206:SF1">
    <property type="entry name" value="4-AMINOBUTYRATE AMINOTRANSFERASE, MITOCHONDRIAL"/>
    <property type="match status" value="1"/>
</dbReference>
<dbReference type="Gene3D" id="3.40.640.10">
    <property type="entry name" value="Type I PLP-dependent aspartate aminotransferase-like (Major domain)"/>
    <property type="match status" value="1"/>
</dbReference>
<keyword evidence="14" id="KW-1185">Reference proteome</keyword>
<evidence type="ECO:0000256" key="9">
    <source>
        <dbReference type="ARBA" id="ARBA00030204"/>
    </source>
</evidence>
<evidence type="ECO:0000256" key="8">
    <source>
        <dbReference type="ARBA" id="ARBA00029760"/>
    </source>
</evidence>
<evidence type="ECO:0000256" key="5">
    <source>
        <dbReference type="ARBA" id="ARBA00022576"/>
    </source>
</evidence>
<dbReference type="PANTHER" id="PTHR43206">
    <property type="entry name" value="AMINOTRANSFERASE"/>
    <property type="match status" value="1"/>
</dbReference>
<dbReference type="Gene3D" id="3.90.1150.10">
    <property type="entry name" value="Aspartate Aminotransferase, domain 1"/>
    <property type="match status" value="1"/>
</dbReference>
<evidence type="ECO:0000256" key="2">
    <source>
        <dbReference type="ARBA" id="ARBA00008954"/>
    </source>
</evidence>
<proteinExistence type="inferred from homology"/>
<evidence type="ECO:0000256" key="7">
    <source>
        <dbReference type="ARBA" id="ARBA00022898"/>
    </source>
</evidence>
<organism evidence="13 14">
    <name type="scientific">Brachionus calyciflorus</name>
    <dbReference type="NCBI Taxonomy" id="104777"/>
    <lineage>
        <taxon>Eukaryota</taxon>
        <taxon>Metazoa</taxon>
        <taxon>Spiralia</taxon>
        <taxon>Gnathifera</taxon>
        <taxon>Rotifera</taxon>
        <taxon>Eurotatoria</taxon>
        <taxon>Monogononta</taxon>
        <taxon>Pseudotrocha</taxon>
        <taxon>Ploima</taxon>
        <taxon>Brachionidae</taxon>
        <taxon>Brachionus</taxon>
    </lineage>
</organism>
<reference evidence="13" key="1">
    <citation type="submission" date="2021-02" db="EMBL/GenBank/DDBJ databases">
        <authorList>
            <person name="Nowell W R."/>
        </authorList>
    </citation>
    <scope>NUCLEOTIDE SEQUENCE</scope>
    <source>
        <strain evidence="13">Ploen Becks lab</strain>
    </source>
</reference>
<dbReference type="GO" id="GO:0009450">
    <property type="term" value="P:gamma-aminobutyric acid catabolic process"/>
    <property type="evidence" value="ECO:0007669"/>
    <property type="project" value="TreeGrafter"/>
</dbReference>
<name>A0A814AFU8_9BILA</name>
<dbReference type="InterPro" id="IPR015422">
    <property type="entry name" value="PyrdxlP-dep_Trfase_small"/>
</dbReference>
<evidence type="ECO:0000256" key="3">
    <source>
        <dbReference type="ARBA" id="ARBA00012876"/>
    </source>
</evidence>
<dbReference type="AlphaFoldDB" id="A0A814AFU8"/>
<evidence type="ECO:0000256" key="10">
    <source>
        <dbReference type="ARBA" id="ARBA00030857"/>
    </source>
</evidence>
<dbReference type="FunFam" id="3.40.640.10:FF:000029">
    <property type="entry name" value="4-aminobutyrate aminotransferase, mitochondrial"/>
    <property type="match status" value="1"/>
</dbReference>
<comment type="cofactor">
    <cofactor evidence="1">
        <name>pyridoxal 5'-phosphate</name>
        <dbReference type="ChEBI" id="CHEBI:597326"/>
    </cofactor>
</comment>
<sequence length="499" mass="55665">MFSKNFPKLTQLIPRQGASLNGKLSTTSAQAAQLKGLENEPNEPIIKTNIPGPKSKELISEIGNIQQAGTVVFFTDYEKSTGNYIADADGNHLLDIYMQIASLPLGYNHPDIQKVIANPKNHNIFVNRPALGTNPPMYLFEKLSNIINSVAPKGLNMIQTMACGSCANENAYKAIFIRYNTLMRGGKELTQEDLNECVMNKGPGCPDLSILSFKGGFHGRTLGALATTHSKAIHKLDVPTLDWPIAPFPRYKYPLEENTEYNKKQDEECLKEIEQIIDHFNTVVKKPVAGIVVEPIQSEGGDHHGSPYFFQQLQKLGKKHNSMLLIDEVQTGLGATGKLWAHEHFNLPESPDLMTFAKKMQIGGYFYSDKFKTQPYRIFNTWLGDPARILFLEETLNVIKRDNLIQLNKEVGDYLLANLRNLCKTYPGLIANARGLGTFCAFDGATAKIRDDLILKLKNMGIQCGASGDVAFRIRPSLIFTKNHTDIFVDRLDKALKSF</sequence>
<dbReference type="NCBIfam" id="TIGR00699">
    <property type="entry name" value="GABAtrns_euk"/>
    <property type="match status" value="1"/>
</dbReference>
<dbReference type="EMBL" id="CAJNOC010002133">
    <property type="protein sequence ID" value="CAF0914597.1"/>
    <property type="molecule type" value="Genomic_DNA"/>
</dbReference>
<evidence type="ECO:0000313" key="13">
    <source>
        <dbReference type="EMBL" id="CAF0914597.1"/>
    </source>
</evidence>
<evidence type="ECO:0000256" key="12">
    <source>
        <dbReference type="RuleBase" id="RU003560"/>
    </source>
</evidence>
<accession>A0A814AFU8</accession>
<evidence type="ECO:0000256" key="11">
    <source>
        <dbReference type="ARBA" id="ARBA00031787"/>
    </source>
</evidence>
<keyword evidence="7 12" id="KW-0663">Pyridoxal phosphate</keyword>
<dbReference type="Pfam" id="PF00202">
    <property type="entry name" value="Aminotran_3"/>
    <property type="match status" value="1"/>
</dbReference>
<dbReference type="GO" id="GO:0005739">
    <property type="term" value="C:mitochondrion"/>
    <property type="evidence" value="ECO:0007669"/>
    <property type="project" value="TreeGrafter"/>
</dbReference>
<dbReference type="InterPro" id="IPR015421">
    <property type="entry name" value="PyrdxlP-dep_Trfase_major"/>
</dbReference>
<dbReference type="GO" id="GO:0047298">
    <property type="term" value="F:(S)-3-amino-2-methylpropionate transaminase activity"/>
    <property type="evidence" value="ECO:0007669"/>
    <property type="project" value="UniProtKB-EC"/>
</dbReference>
<dbReference type="GO" id="GO:0030170">
    <property type="term" value="F:pyridoxal phosphate binding"/>
    <property type="evidence" value="ECO:0007669"/>
    <property type="project" value="InterPro"/>
</dbReference>
<evidence type="ECO:0000256" key="1">
    <source>
        <dbReference type="ARBA" id="ARBA00001933"/>
    </source>
</evidence>
<comment type="similarity">
    <text evidence="2 12">Belongs to the class-III pyridoxal-phosphate-dependent aminotransferase family.</text>
</comment>
<evidence type="ECO:0000256" key="6">
    <source>
        <dbReference type="ARBA" id="ARBA00022679"/>
    </source>
</evidence>
<gene>
    <name evidence="13" type="ORF">OXX778_LOCUS12080</name>
</gene>
<evidence type="ECO:0000313" key="14">
    <source>
        <dbReference type="Proteomes" id="UP000663879"/>
    </source>
</evidence>
<dbReference type="Proteomes" id="UP000663879">
    <property type="component" value="Unassembled WGS sequence"/>
</dbReference>